<evidence type="ECO:0000259" key="4">
    <source>
        <dbReference type="PROSITE" id="PS51118"/>
    </source>
</evidence>
<dbReference type="EMBL" id="FSRG01000009">
    <property type="protein sequence ID" value="SIO40508.1"/>
    <property type="molecule type" value="Genomic_DNA"/>
</dbReference>
<evidence type="ECO:0000256" key="2">
    <source>
        <dbReference type="ARBA" id="ARBA00023125"/>
    </source>
</evidence>
<sequence>MPEDRTHKISCSSYTYELEVAFEILSGKWVPQIIWHLSKGEKRFGQLRKLMPKVTQKMLTQQLRSLEKNGIINRKAYPEVPPVVEYSLTEIGEKLIPSFNSLDEWAVEYLKGREGQVE</sequence>
<keyword evidence="1" id="KW-0805">Transcription regulation</keyword>
<evidence type="ECO:0000256" key="3">
    <source>
        <dbReference type="ARBA" id="ARBA00023163"/>
    </source>
</evidence>
<evidence type="ECO:0000256" key="1">
    <source>
        <dbReference type="ARBA" id="ARBA00023015"/>
    </source>
</evidence>
<dbReference type="InterPro" id="IPR036388">
    <property type="entry name" value="WH-like_DNA-bd_sf"/>
</dbReference>
<evidence type="ECO:0000313" key="5">
    <source>
        <dbReference type="EMBL" id="SIO40508.1"/>
    </source>
</evidence>
<keyword evidence="3" id="KW-0804">Transcription</keyword>
<protein>
    <submittedName>
        <fullName evidence="5">Transcriptional regulator, HxlR family</fullName>
    </submittedName>
</protein>
<dbReference type="RefSeq" id="WP_074217948.1">
    <property type="nucleotide sequence ID" value="NZ_FSRG01000009.1"/>
</dbReference>
<dbReference type="PANTHER" id="PTHR33204">
    <property type="entry name" value="TRANSCRIPTIONAL REGULATOR, MARR FAMILY"/>
    <property type="match status" value="1"/>
</dbReference>
<evidence type="ECO:0000313" key="6">
    <source>
        <dbReference type="Proteomes" id="UP000184694"/>
    </source>
</evidence>
<dbReference type="Gene3D" id="1.10.10.10">
    <property type="entry name" value="Winged helix-like DNA-binding domain superfamily/Winged helix DNA-binding domain"/>
    <property type="match status" value="1"/>
</dbReference>
<accession>A0A1N6J809</accession>
<dbReference type="GO" id="GO:0003677">
    <property type="term" value="F:DNA binding"/>
    <property type="evidence" value="ECO:0007669"/>
    <property type="project" value="UniProtKB-KW"/>
</dbReference>
<dbReference type="PROSITE" id="PS51118">
    <property type="entry name" value="HTH_HXLR"/>
    <property type="match status" value="1"/>
</dbReference>
<dbReference type="InterPro" id="IPR002577">
    <property type="entry name" value="HTH_HxlR"/>
</dbReference>
<feature type="domain" description="HTH hxlR-type" evidence="4">
    <location>
        <begin position="11"/>
        <end position="114"/>
    </location>
</feature>
<dbReference type="InterPro" id="IPR036390">
    <property type="entry name" value="WH_DNA-bd_sf"/>
</dbReference>
<keyword evidence="6" id="KW-1185">Reference proteome</keyword>
<dbReference type="STRING" id="1121457.SAMN02745161_3212"/>
<dbReference type="AlphaFoldDB" id="A0A1N6J809"/>
<organism evidence="5 6">
    <name type="scientific">Halodesulfovibrio marinisediminis DSM 17456</name>
    <dbReference type="NCBI Taxonomy" id="1121457"/>
    <lineage>
        <taxon>Bacteria</taxon>
        <taxon>Pseudomonadati</taxon>
        <taxon>Thermodesulfobacteriota</taxon>
        <taxon>Desulfovibrionia</taxon>
        <taxon>Desulfovibrionales</taxon>
        <taxon>Desulfovibrionaceae</taxon>
        <taxon>Halodesulfovibrio</taxon>
    </lineage>
</organism>
<dbReference type="SUPFAM" id="SSF46785">
    <property type="entry name" value="Winged helix' DNA-binding domain"/>
    <property type="match status" value="1"/>
</dbReference>
<dbReference type="OrthoDB" id="9800350at2"/>
<reference evidence="6" key="1">
    <citation type="submission" date="2016-11" db="EMBL/GenBank/DDBJ databases">
        <authorList>
            <person name="Varghese N."/>
            <person name="Submissions S."/>
        </authorList>
    </citation>
    <scope>NUCLEOTIDE SEQUENCE [LARGE SCALE GENOMIC DNA]</scope>
    <source>
        <strain evidence="6">DSM 17456</strain>
    </source>
</reference>
<dbReference type="GO" id="GO:0006355">
    <property type="term" value="P:regulation of DNA-templated transcription"/>
    <property type="evidence" value="ECO:0007669"/>
    <property type="project" value="UniProtKB-ARBA"/>
</dbReference>
<proteinExistence type="predicted"/>
<dbReference type="Pfam" id="PF01638">
    <property type="entry name" value="HxlR"/>
    <property type="match status" value="1"/>
</dbReference>
<dbReference type="PANTHER" id="PTHR33204:SF29">
    <property type="entry name" value="TRANSCRIPTIONAL REGULATOR"/>
    <property type="match status" value="1"/>
</dbReference>
<dbReference type="Proteomes" id="UP000184694">
    <property type="component" value="Unassembled WGS sequence"/>
</dbReference>
<dbReference type="InterPro" id="IPR011991">
    <property type="entry name" value="ArsR-like_HTH"/>
</dbReference>
<name>A0A1N6J809_9BACT</name>
<dbReference type="CDD" id="cd00090">
    <property type="entry name" value="HTH_ARSR"/>
    <property type="match status" value="1"/>
</dbReference>
<gene>
    <name evidence="5" type="ORF">SAMN02745161_3212</name>
</gene>
<keyword evidence="2" id="KW-0238">DNA-binding</keyword>